<organism evidence="2 3">
    <name type="scientific">Aplysia californica</name>
    <name type="common">California sea hare</name>
    <dbReference type="NCBI Taxonomy" id="6500"/>
    <lineage>
        <taxon>Eukaryota</taxon>
        <taxon>Metazoa</taxon>
        <taxon>Spiralia</taxon>
        <taxon>Lophotrochozoa</taxon>
        <taxon>Mollusca</taxon>
        <taxon>Gastropoda</taxon>
        <taxon>Heterobranchia</taxon>
        <taxon>Euthyneura</taxon>
        <taxon>Tectipleura</taxon>
        <taxon>Aplysiida</taxon>
        <taxon>Aplysioidea</taxon>
        <taxon>Aplysiidae</taxon>
        <taxon>Aplysia</taxon>
    </lineage>
</organism>
<feature type="chain" id="PRO_5045315819" evidence="1">
    <location>
        <begin position="23"/>
        <end position="108"/>
    </location>
</feature>
<keyword evidence="2" id="KW-1185">Reference proteome</keyword>
<feature type="signal peptide" evidence="1">
    <location>
        <begin position="1"/>
        <end position="22"/>
    </location>
</feature>
<dbReference type="GeneID" id="101863438"/>
<reference evidence="3" key="1">
    <citation type="submission" date="2025-08" db="UniProtKB">
        <authorList>
            <consortium name="RefSeq"/>
        </authorList>
    </citation>
    <scope>IDENTIFICATION</scope>
</reference>
<protein>
    <submittedName>
        <fullName evidence="3">Uncharacterized protein LOC101863438</fullName>
    </submittedName>
</protein>
<dbReference type="Proteomes" id="UP000694888">
    <property type="component" value="Unplaced"/>
</dbReference>
<proteinExistence type="predicted"/>
<evidence type="ECO:0000256" key="1">
    <source>
        <dbReference type="SAM" id="SignalP"/>
    </source>
</evidence>
<gene>
    <name evidence="3" type="primary">LOC101863438</name>
</gene>
<evidence type="ECO:0000313" key="2">
    <source>
        <dbReference type="Proteomes" id="UP000694888"/>
    </source>
</evidence>
<sequence>MMRVCSLVSLGVLLCVLMTSEGLAVGQINLLPDSWNSGAMGGRNQPHTETTTARPARDCEAYLVNDNPDCFFDTSSCTMMCNLPQHRQAIAWARRNEVAENRPKSSVP</sequence>
<dbReference type="RefSeq" id="XP_005099282.1">
    <property type="nucleotide sequence ID" value="XM_005099225.3"/>
</dbReference>
<evidence type="ECO:0000313" key="3">
    <source>
        <dbReference type="RefSeq" id="XP_005099282.1"/>
    </source>
</evidence>
<keyword evidence="1" id="KW-0732">Signal</keyword>
<name>A0ABM0JQP1_APLCA</name>
<accession>A0ABM0JQP1</accession>